<name>A0A438GST4_VITVI</name>
<dbReference type="AlphaFoldDB" id="A0A438GST4"/>
<dbReference type="EMBL" id="QGNW01000353">
    <property type="protein sequence ID" value="RVW75249.1"/>
    <property type="molecule type" value="Genomic_DNA"/>
</dbReference>
<proteinExistence type="predicted"/>
<accession>A0A438GST4</accession>
<comment type="caution">
    <text evidence="1">The sequence shown here is derived from an EMBL/GenBank/DDBJ whole genome shotgun (WGS) entry which is preliminary data.</text>
</comment>
<dbReference type="Proteomes" id="UP000288805">
    <property type="component" value="Unassembled WGS sequence"/>
</dbReference>
<evidence type="ECO:0000313" key="2">
    <source>
        <dbReference type="Proteomes" id="UP000288805"/>
    </source>
</evidence>
<sequence>MLDMALVRDVREVMASFRNMKELMDAGIHIKRSLTRHMRDISLSSNGITACLRIPPITIDDVISMELCKVDQNWALNVQARPNPRHNPDVQA</sequence>
<protein>
    <submittedName>
        <fullName evidence="1">Uncharacterized protein</fullName>
    </submittedName>
</protein>
<reference evidence="1 2" key="1">
    <citation type="journal article" date="2018" name="PLoS Genet.">
        <title>Population sequencing reveals clonal diversity and ancestral inbreeding in the grapevine cultivar Chardonnay.</title>
        <authorList>
            <person name="Roach M.J."/>
            <person name="Johnson D.L."/>
            <person name="Bohlmann J."/>
            <person name="van Vuuren H.J."/>
            <person name="Jones S.J."/>
            <person name="Pretorius I.S."/>
            <person name="Schmidt S.A."/>
            <person name="Borneman A.R."/>
        </authorList>
    </citation>
    <scope>NUCLEOTIDE SEQUENCE [LARGE SCALE GENOMIC DNA]</scope>
    <source>
        <strain evidence="2">cv. Chardonnay</strain>
        <tissue evidence="1">Leaf</tissue>
    </source>
</reference>
<organism evidence="1 2">
    <name type="scientific">Vitis vinifera</name>
    <name type="common">Grape</name>
    <dbReference type="NCBI Taxonomy" id="29760"/>
    <lineage>
        <taxon>Eukaryota</taxon>
        <taxon>Viridiplantae</taxon>
        <taxon>Streptophyta</taxon>
        <taxon>Embryophyta</taxon>
        <taxon>Tracheophyta</taxon>
        <taxon>Spermatophyta</taxon>
        <taxon>Magnoliopsida</taxon>
        <taxon>eudicotyledons</taxon>
        <taxon>Gunneridae</taxon>
        <taxon>Pentapetalae</taxon>
        <taxon>rosids</taxon>
        <taxon>Vitales</taxon>
        <taxon>Vitaceae</taxon>
        <taxon>Viteae</taxon>
        <taxon>Vitis</taxon>
    </lineage>
</organism>
<evidence type="ECO:0000313" key="1">
    <source>
        <dbReference type="EMBL" id="RVW75249.1"/>
    </source>
</evidence>
<gene>
    <name evidence="1" type="ORF">CK203_047135</name>
</gene>